<dbReference type="InterPro" id="IPR000620">
    <property type="entry name" value="EamA_dom"/>
</dbReference>
<keyword evidence="1" id="KW-1133">Transmembrane helix</keyword>
<dbReference type="Proteomes" id="UP000217838">
    <property type="component" value="Unassembled WGS sequence"/>
</dbReference>
<dbReference type="EMBL" id="NVUU01000045">
    <property type="protein sequence ID" value="PCI94130.1"/>
    <property type="molecule type" value="Genomic_DNA"/>
</dbReference>
<feature type="transmembrane region" description="Helical" evidence="1">
    <location>
        <begin position="60"/>
        <end position="83"/>
    </location>
</feature>
<feature type="transmembrane region" description="Helical" evidence="1">
    <location>
        <begin position="174"/>
        <end position="194"/>
    </location>
</feature>
<dbReference type="PANTHER" id="PTHR22911">
    <property type="entry name" value="ACYL-MALONYL CONDENSING ENZYME-RELATED"/>
    <property type="match status" value="1"/>
</dbReference>
<evidence type="ECO:0000313" key="4">
    <source>
        <dbReference type="Proteomes" id="UP000217838"/>
    </source>
</evidence>
<sequence length="342" mass="38934">MRFWKEIHEVVDAHHEAPIIHSKKRHLGIILTMAGYIFYAMYTVFFQVEAFRSHAVNSPYALFFELTVLHFIMFLTFLAFCLAQGKQYFRCNKPWYVLLRSAMAIGILVLYSLARVWTSNVDNSMLYSTDAFWLVLFLYMLKIQTPKGVWVGVVIGTLGILFIWSLDFSSVHDIVGGLFGTLSGVLLAITIFLTRYMVRRDPPLRIGFYNSLFGLIFFGIGTIILGSSKGWEFPEVSAIPIMAVSGFIWALALFFFLEAFYFTETHIIGAIALFFPIFTETFNWAINGESLRWPTLTGSLITGAGGLVVIIASYLSDKKNSHKSKKFKQFEFPETIESDEPD</sequence>
<evidence type="ECO:0000313" key="3">
    <source>
        <dbReference type="EMBL" id="PCI94130.1"/>
    </source>
</evidence>
<keyword evidence="1" id="KW-0472">Membrane</keyword>
<feature type="transmembrane region" description="Helical" evidence="1">
    <location>
        <begin position="148"/>
        <end position="168"/>
    </location>
</feature>
<organism evidence="3 4">
    <name type="scientific">Aerophobetes bacterium</name>
    <dbReference type="NCBI Taxonomy" id="2030807"/>
    <lineage>
        <taxon>Bacteria</taxon>
        <taxon>Candidatus Aerophobota</taxon>
    </lineage>
</organism>
<feature type="transmembrane region" description="Helical" evidence="1">
    <location>
        <begin position="267"/>
        <end position="286"/>
    </location>
</feature>
<gene>
    <name evidence="3" type="ORF">COB11_04335</name>
</gene>
<dbReference type="SUPFAM" id="SSF103481">
    <property type="entry name" value="Multidrug resistance efflux transporter EmrE"/>
    <property type="match status" value="1"/>
</dbReference>
<feature type="transmembrane region" description="Helical" evidence="1">
    <location>
        <begin position="298"/>
        <end position="316"/>
    </location>
</feature>
<feature type="domain" description="EamA" evidence="2">
    <location>
        <begin position="176"/>
        <end position="309"/>
    </location>
</feature>
<evidence type="ECO:0000259" key="2">
    <source>
        <dbReference type="Pfam" id="PF00892"/>
    </source>
</evidence>
<dbReference type="InterPro" id="IPR037185">
    <property type="entry name" value="EmrE-like"/>
</dbReference>
<feature type="transmembrane region" description="Helical" evidence="1">
    <location>
        <begin position="95"/>
        <end position="113"/>
    </location>
</feature>
<feature type="transmembrane region" description="Helical" evidence="1">
    <location>
        <begin position="27"/>
        <end position="48"/>
    </location>
</feature>
<keyword evidence="1" id="KW-0812">Transmembrane</keyword>
<comment type="caution">
    <text evidence="3">The sequence shown here is derived from an EMBL/GenBank/DDBJ whole genome shotgun (WGS) entry which is preliminary data.</text>
</comment>
<protein>
    <recommendedName>
        <fullName evidence="2">EamA domain-containing protein</fullName>
    </recommendedName>
</protein>
<dbReference type="Pfam" id="PF00892">
    <property type="entry name" value="EamA"/>
    <property type="match status" value="1"/>
</dbReference>
<name>A0A2A4YHP8_UNCAE</name>
<dbReference type="GO" id="GO:0016020">
    <property type="term" value="C:membrane"/>
    <property type="evidence" value="ECO:0007669"/>
    <property type="project" value="InterPro"/>
</dbReference>
<dbReference type="AlphaFoldDB" id="A0A2A4YHP8"/>
<feature type="transmembrane region" description="Helical" evidence="1">
    <location>
        <begin position="238"/>
        <end position="260"/>
    </location>
</feature>
<reference evidence="4" key="1">
    <citation type="submission" date="2017-08" db="EMBL/GenBank/DDBJ databases">
        <title>A dynamic microbial community with high functional redundancy inhabits the cold, oxic subseafloor aquifer.</title>
        <authorList>
            <person name="Tully B.J."/>
            <person name="Wheat C.G."/>
            <person name="Glazer B.T."/>
            <person name="Huber J.A."/>
        </authorList>
    </citation>
    <scope>NUCLEOTIDE SEQUENCE [LARGE SCALE GENOMIC DNA]</scope>
</reference>
<proteinExistence type="predicted"/>
<feature type="transmembrane region" description="Helical" evidence="1">
    <location>
        <begin position="206"/>
        <end position="226"/>
    </location>
</feature>
<evidence type="ECO:0000256" key="1">
    <source>
        <dbReference type="SAM" id="Phobius"/>
    </source>
</evidence>
<feature type="transmembrane region" description="Helical" evidence="1">
    <location>
        <begin position="125"/>
        <end position="141"/>
    </location>
</feature>
<accession>A0A2A4YHP8</accession>